<feature type="compositionally biased region" description="Basic and acidic residues" evidence="8">
    <location>
        <begin position="123"/>
        <end position="173"/>
    </location>
</feature>
<dbReference type="EMBL" id="KL457073">
    <property type="protein sequence ID" value="KFV09967.1"/>
    <property type="molecule type" value="Genomic_DNA"/>
</dbReference>
<dbReference type="GO" id="GO:0030496">
    <property type="term" value="C:midbody"/>
    <property type="evidence" value="ECO:0007669"/>
    <property type="project" value="TreeGrafter"/>
</dbReference>
<evidence type="ECO:0000259" key="9">
    <source>
        <dbReference type="Pfam" id="PF03941"/>
    </source>
</evidence>
<evidence type="ECO:0000256" key="4">
    <source>
        <dbReference type="ARBA" id="ARBA00022490"/>
    </source>
</evidence>
<accession>A0A093CCA4</accession>
<evidence type="ECO:0000256" key="3">
    <source>
        <dbReference type="ARBA" id="ARBA00010042"/>
    </source>
</evidence>
<keyword evidence="7" id="KW-0539">Nucleus</keyword>
<evidence type="ECO:0000256" key="7">
    <source>
        <dbReference type="ARBA" id="ARBA00023242"/>
    </source>
</evidence>
<feature type="compositionally biased region" description="Basic and acidic residues" evidence="8">
    <location>
        <begin position="95"/>
        <end position="112"/>
    </location>
</feature>
<evidence type="ECO:0000256" key="1">
    <source>
        <dbReference type="ARBA" id="ARBA00004123"/>
    </source>
</evidence>
<evidence type="ECO:0000313" key="11">
    <source>
        <dbReference type="Proteomes" id="UP000053661"/>
    </source>
</evidence>
<evidence type="ECO:0000313" key="10">
    <source>
        <dbReference type="EMBL" id="KFV09967.1"/>
    </source>
</evidence>
<feature type="region of interest" description="Disordered" evidence="8">
    <location>
        <begin position="210"/>
        <end position="236"/>
    </location>
</feature>
<sequence length="349" mass="40994">EKERQKLETLRKKQEAEQLRKQKLEEEKKRRLEEAKLKREERLRKVLRARERAEQIEEERKRRIEQKIALFDEKSEKVREERLAEEKIKKKAAAKKMEEAEARRRQDEEARKQKALQQEEEEERRHKELMQKRKEEEQERARKIAEQRQAEQEREKQLAAERELERKKEQERIQAEKTVCEKERKAGVAGWKLSRVGLKSLSLRLAERWHGHTDSSCPATFGEPSSSVGTPGAPRSVRQLGEVDQQLVTDLCYDWGPKDPKPPTISTNNYGMDLNSDDSTDDESQPRKPIPAWATGNQLSQAVIRQYYNPPNVDALFGAIASPKLEDIFYKSKPRYFKRTSSAAWNSPP</sequence>
<proteinExistence type="inferred from homology"/>
<feature type="domain" description="Inner centromere protein ARK-binding" evidence="9">
    <location>
        <begin position="273"/>
        <end position="329"/>
    </location>
</feature>
<keyword evidence="4" id="KW-0963">Cytoplasm</keyword>
<dbReference type="PANTHER" id="PTHR13142">
    <property type="entry name" value="INNER CENTROMERE PROTEIN"/>
    <property type="match status" value="1"/>
</dbReference>
<feature type="region of interest" description="Disordered" evidence="8">
    <location>
        <begin position="84"/>
        <end position="173"/>
    </location>
</feature>
<feature type="compositionally biased region" description="Polar residues" evidence="8">
    <location>
        <begin position="214"/>
        <end position="229"/>
    </location>
</feature>
<keyword evidence="5" id="KW-0159">Chromosome partition</keyword>
<comment type="subcellular location">
    <subcellularLocation>
        <location evidence="2">Cytoplasm</location>
        <location evidence="2">Cytoskeleton</location>
        <location evidence="2">Spindle</location>
    </subcellularLocation>
    <subcellularLocation>
        <location evidence="1">Nucleus</location>
    </subcellularLocation>
</comment>
<dbReference type="GO" id="GO:1990385">
    <property type="term" value="C:meiotic spindle midzone"/>
    <property type="evidence" value="ECO:0007669"/>
    <property type="project" value="TreeGrafter"/>
</dbReference>
<feature type="region of interest" description="Disordered" evidence="8">
    <location>
        <begin position="253"/>
        <end position="295"/>
    </location>
</feature>
<feature type="non-terminal residue" evidence="10">
    <location>
        <position position="349"/>
    </location>
</feature>
<dbReference type="GO" id="GO:0000281">
    <property type="term" value="P:mitotic cytokinesis"/>
    <property type="evidence" value="ECO:0007669"/>
    <property type="project" value="TreeGrafter"/>
</dbReference>
<dbReference type="GO" id="GO:0000776">
    <property type="term" value="C:kinetochore"/>
    <property type="evidence" value="ECO:0007669"/>
    <property type="project" value="TreeGrafter"/>
</dbReference>
<protein>
    <submittedName>
        <fullName evidence="10">Inner centromere protein A</fullName>
    </submittedName>
</protein>
<dbReference type="Proteomes" id="UP000053661">
    <property type="component" value="Unassembled WGS sequence"/>
</dbReference>
<evidence type="ECO:0000256" key="8">
    <source>
        <dbReference type="SAM" id="MobiDB-lite"/>
    </source>
</evidence>
<evidence type="ECO:0000256" key="6">
    <source>
        <dbReference type="ARBA" id="ARBA00023212"/>
    </source>
</evidence>
<dbReference type="AlphaFoldDB" id="A0A093CCA4"/>
<name>A0A093CCA4_TAUER</name>
<dbReference type="PANTHER" id="PTHR13142:SF1">
    <property type="entry name" value="INNER CENTROMERE PROTEIN"/>
    <property type="match status" value="1"/>
</dbReference>
<keyword evidence="11" id="KW-1185">Reference proteome</keyword>
<reference evidence="10 11" key="1">
    <citation type="submission" date="2014-04" db="EMBL/GenBank/DDBJ databases">
        <title>Genome evolution of avian class.</title>
        <authorList>
            <person name="Zhang G."/>
            <person name="Li C."/>
        </authorList>
    </citation>
    <scope>NUCLEOTIDE SEQUENCE [LARGE SCALE GENOMIC DNA]</scope>
    <source>
        <strain evidence="10">BGI_N340</strain>
    </source>
</reference>
<dbReference type="GO" id="GO:0051257">
    <property type="term" value="P:meiotic spindle midzone assembly"/>
    <property type="evidence" value="ECO:0007669"/>
    <property type="project" value="TreeGrafter"/>
</dbReference>
<dbReference type="GO" id="GO:0032133">
    <property type="term" value="C:chromosome passenger complex"/>
    <property type="evidence" value="ECO:0007669"/>
    <property type="project" value="TreeGrafter"/>
</dbReference>
<dbReference type="Pfam" id="PF03941">
    <property type="entry name" value="INCENP_ARK-bind"/>
    <property type="match status" value="1"/>
</dbReference>
<dbReference type="InterPro" id="IPR005635">
    <property type="entry name" value="Inner_centromere_prot_ARK-bd"/>
</dbReference>
<comment type="similarity">
    <text evidence="3">Belongs to the INCENP family.</text>
</comment>
<gene>
    <name evidence="10" type="ORF">N340_00724</name>
</gene>
<organism evidence="10 11">
    <name type="scientific">Tauraco erythrolophus</name>
    <name type="common">Red-crested turaco</name>
    <dbReference type="NCBI Taxonomy" id="121530"/>
    <lineage>
        <taxon>Eukaryota</taxon>
        <taxon>Metazoa</taxon>
        <taxon>Chordata</taxon>
        <taxon>Craniata</taxon>
        <taxon>Vertebrata</taxon>
        <taxon>Euteleostomi</taxon>
        <taxon>Archelosauria</taxon>
        <taxon>Archosauria</taxon>
        <taxon>Dinosauria</taxon>
        <taxon>Saurischia</taxon>
        <taxon>Theropoda</taxon>
        <taxon>Coelurosauria</taxon>
        <taxon>Aves</taxon>
        <taxon>Neognathae</taxon>
        <taxon>Neoaves</taxon>
        <taxon>Otidimorphae</taxon>
        <taxon>Musophagiformes</taxon>
        <taxon>Musophagidae</taxon>
        <taxon>Tauraco</taxon>
    </lineage>
</organism>
<evidence type="ECO:0000256" key="2">
    <source>
        <dbReference type="ARBA" id="ARBA00004186"/>
    </source>
</evidence>
<keyword evidence="6" id="KW-0206">Cytoskeleton</keyword>
<dbReference type="GO" id="GO:0005634">
    <property type="term" value="C:nucleus"/>
    <property type="evidence" value="ECO:0007669"/>
    <property type="project" value="UniProtKB-SubCell"/>
</dbReference>
<dbReference type="GO" id="GO:0051310">
    <property type="term" value="P:metaphase chromosome alignment"/>
    <property type="evidence" value="ECO:0007669"/>
    <property type="project" value="TreeGrafter"/>
</dbReference>
<dbReference type="Gene3D" id="6.10.250.2990">
    <property type="match status" value="1"/>
</dbReference>
<feature type="non-terminal residue" evidence="10">
    <location>
        <position position="1"/>
    </location>
</feature>
<evidence type="ECO:0000256" key="5">
    <source>
        <dbReference type="ARBA" id="ARBA00022829"/>
    </source>
</evidence>